<reference evidence="1 2" key="1">
    <citation type="submission" date="2024-09" db="EMBL/GenBank/DDBJ databases">
        <title>Floridaenema gen nov. (Aerosakkonemataceae, Aerosakkonematales ord. nov., Cyanobacteria) from benthic tropical and subtropical fresh waters, with the description of four new species.</title>
        <authorList>
            <person name="Moretto J.A."/>
            <person name="Berthold D.E."/>
            <person name="Lefler F.W."/>
            <person name="Huang I.-S."/>
            <person name="Laughinghouse H. IV."/>
        </authorList>
    </citation>
    <scope>NUCLEOTIDE SEQUENCE [LARGE SCALE GENOMIC DNA]</scope>
    <source>
        <strain evidence="1 2">BLCC-F167</strain>
    </source>
</reference>
<gene>
    <name evidence="1" type="ORF">ACE1CA_18345</name>
</gene>
<comment type="caution">
    <text evidence="1">The sequence shown here is derived from an EMBL/GenBank/DDBJ whole genome shotgun (WGS) entry which is preliminary data.</text>
</comment>
<name>A0ABV4WN57_9CYAN</name>
<dbReference type="RefSeq" id="WP_413278879.1">
    <property type="nucleotide sequence ID" value="NZ_JBHFNT010000156.1"/>
</dbReference>
<accession>A0ABV4WN57</accession>
<protein>
    <submittedName>
        <fullName evidence="1">Uncharacterized protein</fullName>
    </submittedName>
</protein>
<proteinExistence type="predicted"/>
<sequence length="71" mass="8394">MYFKHRYKPFNYRIGNLTEYYLFSETSIADAVLDNLNQMQPKVLSPEEQTVLAEASLYRNKETDLQLVMVN</sequence>
<evidence type="ECO:0000313" key="2">
    <source>
        <dbReference type="Proteomes" id="UP001576780"/>
    </source>
</evidence>
<dbReference type="Proteomes" id="UP001576780">
    <property type="component" value="Unassembled WGS sequence"/>
</dbReference>
<evidence type="ECO:0000313" key="1">
    <source>
        <dbReference type="EMBL" id="MFB2836497.1"/>
    </source>
</evidence>
<organism evidence="1 2">
    <name type="scientific">Floridaenema evergladense BLCC-F167</name>
    <dbReference type="NCBI Taxonomy" id="3153639"/>
    <lineage>
        <taxon>Bacteria</taxon>
        <taxon>Bacillati</taxon>
        <taxon>Cyanobacteriota</taxon>
        <taxon>Cyanophyceae</taxon>
        <taxon>Oscillatoriophycideae</taxon>
        <taxon>Aerosakkonematales</taxon>
        <taxon>Aerosakkonemataceae</taxon>
        <taxon>Floridanema</taxon>
        <taxon>Floridanema evergladense</taxon>
    </lineage>
</organism>
<keyword evidence="2" id="KW-1185">Reference proteome</keyword>
<dbReference type="EMBL" id="JBHFNT010000156">
    <property type="protein sequence ID" value="MFB2836497.1"/>
    <property type="molecule type" value="Genomic_DNA"/>
</dbReference>